<dbReference type="Proteomes" id="UP000325902">
    <property type="component" value="Unassembled WGS sequence"/>
</dbReference>
<dbReference type="EMBL" id="VCHE01000002">
    <property type="protein sequence ID" value="KAB2580700.1"/>
    <property type="molecule type" value="Genomic_DNA"/>
</dbReference>
<name>A0A5N5DSQ1_9PEZI</name>
<reference evidence="1 2" key="1">
    <citation type="journal article" date="2019" name="Sci. Rep.">
        <title>A multi-omics analysis of the grapevine pathogen Lasiodiplodia theobromae reveals that temperature affects the expression of virulence- and pathogenicity-related genes.</title>
        <authorList>
            <person name="Felix C."/>
            <person name="Meneses R."/>
            <person name="Goncalves M.F.M."/>
            <person name="Tilleman L."/>
            <person name="Duarte A.S."/>
            <person name="Jorrin-Novo J.V."/>
            <person name="Van de Peer Y."/>
            <person name="Deforce D."/>
            <person name="Van Nieuwerburgh F."/>
            <person name="Esteves A.C."/>
            <person name="Alves A."/>
        </authorList>
    </citation>
    <scope>NUCLEOTIDE SEQUENCE [LARGE SCALE GENOMIC DNA]</scope>
    <source>
        <strain evidence="1 2">LA-SOL3</strain>
    </source>
</reference>
<evidence type="ECO:0000313" key="1">
    <source>
        <dbReference type="EMBL" id="KAB2580700.1"/>
    </source>
</evidence>
<accession>A0A5N5DSQ1</accession>
<proteinExistence type="predicted"/>
<sequence length="154" mass="18101">MISIYHLREVLHDFDDQTFCHIALNELLTAWICIYPKVLDWVEATLVRPCPFEPERSLVRMDALINIIKSCMAISLFRKNLEDSRGFSADDCKLMSEREYQEFAHSLQQKKVWGDLVIFFQVTIGLLKGRDEQKWAEITDAMYEQIFETSYPEA</sequence>
<keyword evidence="2" id="KW-1185">Reference proteome</keyword>
<dbReference type="AlphaFoldDB" id="A0A5N5DSQ1"/>
<gene>
    <name evidence="1" type="ORF">DBV05_g398</name>
</gene>
<protein>
    <submittedName>
        <fullName evidence="1">Uncharacterized protein</fullName>
    </submittedName>
</protein>
<organism evidence="1 2">
    <name type="scientific">Lasiodiplodia theobromae</name>
    <dbReference type="NCBI Taxonomy" id="45133"/>
    <lineage>
        <taxon>Eukaryota</taxon>
        <taxon>Fungi</taxon>
        <taxon>Dikarya</taxon>
        <taxon>Ascomycota</taxon>
        <taxon>Pezizomycotina</taxon>
        <taxon>Dothideomycetes</taxon>
        <taxon>Dothideomycetes incertae sedis</taxon>
        <taxon>Botryosphaeriales</taxon>
        <taxon>Botryosphaeriaceae</taxon>
        <taxon>Lasiodiplodia</taxon>
    </lineage>
</organism>
<evidence type="ECO:0000313" key="2">
    <source>
        <dbReference type="Proteomes" id="UP000325902"/>
    </source>
</evidence>
<comment type="caution">
    <text evidence="1">The sequence shown here is derived from an EMBL/GenBank/DDBJ whole genome shotgun (WGS) entry which is preliminary data.</text>
</comment>